<keyword evidence="2" id="KW-1185">Reference proteome</keyword>
<gene>
    <name evidence="1" type="ORF">Bca52824_023596</name>
</gene>
<organism evidence="1 2">
    <name type="scientific">Brassica carinata</name>
    <name type="common">Ethiopian mustard</name>
    <name type="synonym">Abyssinian cabbage</name>
    <dbReference type="NCBI Taxonomy" id="52824"/>
    <lineage>
        <taxon>Eukaryota</taxon>
        <taxon>Viridiplantae</taxon>
        <taxon>Streptophyta</taxon>
        <taxon>Embryophyta</taxon>
        <taxon>Tracheophyta</taxon>
        <taxon>Spermatophyta</taxon>
        <taxon>Magnoliopsida</taxon>
        <taxon>eudicotyledons</taxon>
        <taxon>Gunneridae</taxon>
        <taxon>Pentapetalae</taxon>
        <taxon>rosids</taxon>
        <taxon>malvids</taxon>
        <taxon>Brassicales</taxon>
        <taxon>Brassicaceae</taxon>
        <taxon>Brassiceae</taxon>
        <taxon>Brassica</taxon>
    </lineage>
</organism>
<dbReference type="AlphaFoldDB" id="A0A8X8AST1"/>
<accession>A0A8X8AST1</accession>
<reference evidence="1 2" key="1">
    <citation type="submission" date="2020-02" db="EMBL/GenBank/DDBJ databases">
        <authorList>
            <person name="Ma Q."/>
            <person name="Huang Y."/>
            <person name="Song X."/>
            <person name="Pei D."/>
        </authorList>
    </citation>
    <scope>NUCLEOTIDE SEQUENCE [LARGE SCALE GENOMIC DNA]</scope>
    <source>
        <strain evidence="1">Sxm20200214</strain>
        <tissue evidence="1">Leaf</tissue>
    </source>
</reference>
<dbReference type="Proteomes" id="UP000886595">
    <property type="component" value="Unassembled WGS sequence"/>
</dbReference>
<protein>
    <submittedName>
        <fullName evidence="1">Uncharacterized protein</fullName>
    </submittedName>
</protein>
<name>A0A8X8AST1_BRACI</name>
<dbReference type="EMBL" id="JAAMPC010000005">
    <property type="protein sequence ID" value="KAG2312039.1"/>
    <property type="molecule type" value="Genomic_DNA"/>
</dbReference>
<proteinExistence type="predicted"/>
<comment type="caution">
    <text evidence="1">The sequence shown here is derived from an EMBL/GenBank/DDBJ whole genome shotgun (WGS) entry which is preliminary data.</text>
</comment>
<evidence type="ECO:0000313" key="2">
    <source>
        <dbReference type="Proteomes" id="UP000886595"/>
    </source>
</evidence>
<sequence>MDPCYEKMNKREKKKTREHFDMIGYVTDAHYGIPSRYPCGERIIDEVSPKSMYSTDIDTFPESRYFTSKDFENDGLHFHQPWVIGVQEEIHWLRKRMNKMADEIDELKELMSRRP</sequence>
<dbReference type="OrthoDB" id="1027079at2759"/>
<evidence type="ECO:0000313" key="1">
    <source>
        <dbReference type="EMBL" id="KAG2312039.1"/>
    </source>
</evidence>